<gene>
    <name evidence="2" type="ORF">E4A49_00970</name>
</gene>
<feature type="region of interest" description="Disordered" evidence="1">
    <location>
        <begin position="22"/>
        <end position="42"/>
    </location>
</feature>
<reference evidence="2 3" key="1">
    <citation type="submission" date="2019-03" db="EMBL/GenBank/DDBJ databases">
        <title>Reclassification of Micrococcus aloeverae and Micrococcus yunnanensis as later heterotypic synonyms of Micrococcus luteus.</title>
        <authorList>
            <person name="Huang C.-H."/>
        </authorList>
    </citation>
    <scope>NUCLEOTIDE SEQUENCE [LARGE SCALE GENOMIC DNA]</scope>
    <source>
        <strain evidence="2 3">BCRC 12151</strain>
    </source>
</reference>
<comment type="caution">
    <text evidence="2">The sequence shown here is derived from an EMBL/GenBank/DDBJ whole genome shotgun (WGS) entry which is preliminary data.</text>
</comment>
<evidence type="ECO:0008006" key="4">
    <source>
        <dbReference type="Google" id="ProtNLM"/>
    </source>
</evidence>
<evidence type="ECO:0000313" key="3">
    <source>
        <dbReference type="Proteomes" id="UP000297477"/>
    </source>
</evidence>
<dbReference type="EMBL" id="SPKT01000001">
    <property type="protein sequence ID" value="TFI01619.1"/>
    <property type="molecule type" value="Genomic_DNA"/>
</dbReference>
<evidence type="ECO:0000256" key="1">
    <source>
        <dbReference type="SAM" id="MobiDB-lite"/>
    </source>
</evidence>
<dbReference type="RefSeq" id="WP_067192404.1">
    <property type="nucleotide sequence ID" value="NZ_SPKT01000001.1"/>
</dbReference>
<keyword evidence="3" id="KW-1185">Reference proteome</keyword>
<organism evidence="2 3">
    <name type="scientific">Micrococcus lylae</name>
    <dbReference type="NCBI Taxonomy" id="1273"/>
    <lineage>
        <taxon>Bacteria</taxon>
        <taxon>Bacillati</taxon>
        <taxon>Actinomycetota</taxon>
        <taxon>Actinomycetes</taxon>
        <taxon>Micrococcales</taxon>
        <taxon>Micrococcaceae</taxon>
        <taxon>Micrococcus</taxon>
    </lineage>
</organism>
<dbReference type="Proteomes" id="UP000297477">
    <property type="component" value="Unassembled WGS sequence"/>
</dbReference>
<feature type="compositionally biased region" description="Basic and acidic residues" evidence="1">
    <location>
        <begin position="22"/>
        <end position="38"/>
    </location>
</feature>
<accession>A0ABY2K2M9</accession>
<evidence type="ECO:0000313" key="2">
    <source>
        <dbReference type="EMBL" id="TFI01619.1"/>
    </source>
</evidence>
<protein>
    <recommendedName>
        <fullName evidence="4">Helix-turn-helix DNA binding domain protein</fullName>
    </recommendedName>
</protein>
<sequence length="68" mass="7633">MSTEERVAALHKKALRLRAQADEAAQERDEAVHEELTEGRTTGPTLAAALDVSTARVYQMANRVRRRE</sequence>
<name>A0ABY2K2M9_9MICC</name>
<proteinExistence type="predicted"/>